<dbReference type="EMBL" id="AP026867">
    <property type="protein sequence ID" value="BDS12903.1"/>
    <property type="molecule type" value="Genomic_DNA"/>
</dbReference>
<dbReference type="InterPro" id="IPR026444">
    <property type="entry name" value="Secre_tail"/>
</dbReference>
<dbReference type="Proteomes" id="UP001060919">
    <property type="component" value="Chromosome"/>
</dbReference>
<accession>A0A915YH89</accession>
<dbReference type="Pfam" id="PF18962">
    <property type="entry name" value="Por_Secre_tail"/>
    <property type="match status" value="1"/>
</dbReference>
<evidence type="ECO:0000259" key="1">
    <source>
        <dbReference type="Pfam" id="PF18962"/>
    </source>
</evidence>
<name>A0A915YH89_9BACT</name>
<protein>
    <submittedName>
        <fullName evidence="2">T9SS type A sorting domain-containing protein</fullName>
    </submittedName>
</protein>
<dbReference type="AlphaFoldDB" id="A0A915YH89"/>
<reference evidence="2" key="1">
    <citation type="submission" date="2022-09" db="EMBL/GenBank/DDBJ databases">
        <title>Aureispira anguillicida sp. nov., isolated from Leptocephalus of Japanese eel Anguilla japonica.</title>
        <authorList>
            <person name="Yuasa K."/>
            <person name="Mekata T."/>
            <person name="Ikunari K."/>
        </authorList>
    </citation>
    <scope>NUCLEOTIDE SEQUENCE</scope>
    <source>
        <strain evidence="2">EL160426</strain>
    </source>
</reference>
<gene>
    <name evidence="2" type="ORF">AsAng_0036280</name>
</gene>
<evidence type="ECO:0000313" key="2">
    <source>
        <dbReference type="EMBL" id="BDS12903.1"/>
    </source>
</evidence>
<sequence>MNYKKILTIAPSYWGCIRLCFLFTSCFFFLGTGTIQATHISGGEFSYECLGNDQYRIKLSLYRDCSGVGMPTQETININSANCGASLGNVTLSLDTMYEVFAPQTCACPGWATTCSGGMLPGTEVYIYCGIVTLPQTCTDWMVSWSSCCRNSSISNLTSTGNMYIEAMINNTICNSSPVFTISPIAYLEAGECYNYSYGVLDPEGDSLHYALTCPLQGANNCISNIAGLSPTQPFYTNPANSLGFDQSTGQMTFCLDSSQSQFAITAITVYQILNGDTIGYVQRDAAFIVYNNAIANAPVAVATSPNAVSGGTYNVANNSFEVCAGQALSFEIIAYDPEGNPVLIDSSNTNLDRMVGAGNWSIVLDTAGGYRPDSVRALIQINTSTAQVGSNVITITLTDNAAPFKGAQLLNYGLNVMGIKSFIDKREIDTITDCSAPAAAIVDTYCPGGALSIPLNSKAVSSNGMGTYSWGQVSGVAVTFSDSTIANPIVHIPTTTQNGDSIVLEVTYTSGTCVVTDEVVIYFENLPLGLILNSSSVVLCPNGQQDSVLLSTDFANGNALGGSYTWTATPANYLTSLTNTNSATSLAILSGNPNDSVTYQVNYANGLCVDSADITLYWRPGFLQLTTSADTVCSGDTIPLMAVLTDTLFSIDSMGCNNYQVDSILFAPVVGTGTNVSLGDDAFSANLPIGFDFDFYCNTYNQFRISSNGFITFDLAGTSASSTGCCAGQVLPDASIPNNLIALAWEDLNPSNGGAIDYFTVGTSPNRQLVINFTNVSRFGGANAVTAQIVLHESTNLIDIYTISVLPDGATTQGIENIDGTMGLAVPGRNGSVWSATNDAYRFTPNNTASFGPITYNWMPSNSLNNSSIYNPNANPFGTTNYKVVVDEGGCVRTDSIEITVLSDLSAPIMNCGLATTPTSAVLFEWGQVMGATAWEYSLDSGVTWTTVPLQDSSLLVNGLLQGTCYQILVRALGGSGICPNNMIAALSCCTNTLNAVITQNGTTLTAQEAGPNIIYQWIDCGNGNSFIMGATGQSFTPTANGNYAVMISDGINSITSTCTNVNVIAINQLKEELGLTCYPNPTNGWLYIEKAFVEAIEVKILDNMGRTLLTTNTTQKKMGIDLSEYPVGVYFVTIGNAQKYITQKVIKQ</sequence>
<dbReference type="KEGG" id="aup:AsAng_0036280"/>
<dbReference type="NCBIfam" id="TIGR04183">
    <property type="entry name" value="Por_Secre_tail"/>
    <property type="match status" value="1"/>
</dbReference>
<keyword evidence="3" id="KW-1185">Reference proteome</keyword>
<feature type="domain" description="Secretion system C-terminal sorting" evidence="1">
    <location>
        <begin position="1080"/>
        <end position="1148"/>
    </location>
</feature>
<dbReference type="RefSeq" id="WP_264788244.1">
    <property type="nucleotide sequence ID" value="NZ_AP026867.1"/>
</dbReference>
<evidence type="ECO:0000313" key="3">
    <source>
        <dbReference type="Proteomes" id="UP001060919"/>
    </source>
</evidence>
<dbReference type="SUPFAM" id="SSF49265">
    <property type="entry name" value="Fibronectin type III"/>
    <property type="match status" value="1"/>
</dbReference>
<organism evidence="2 3">
    <name type="scientific">Aureispira anguillae</name>
    <dbReference type="NCBI Taxonomy" id="2864201"/>
    <lineage>
        <taxon>Bacteria</taxon>
        <taxon>Pseudomonadati</taxon>
        <taxon>Bacteroidota</taxon>
        <taxon>Saprospiria</taxon>
        <taxon>Saprospirales</taxon>
        <taxon>Saprospiraceae</taxon>
        <taxon>Aureispira</taxon>
    </lineage>
</organism>
<proteinExistence type="predicted"/>
<dbReference type="InterPro" id="IPR036116">
    <property type="entry name" value="FN3_sf"/>
</dbReference>